<gene>
    <name evidence="2" type="ORF">FN960_06765</name>
</gene>
<name>A0A554A161_9BACI</name>
<keyword evidence="1" id="KW-0812">Transmembrane</keyword>
<dbReference type="RefSeq" id="WP_143847930.1">
    <property type="nucleotide sequence ID" value="NZ_VLXZ01000003.1"/>
</dbReference>
<feature type="transmembrane region" description="Helical" evidence="1">
    <location>
        <begin position="78"/>
        <end position="98"/>
    </location>
</feature>
<feature type="transmembrane region" description="Helical" evidence="1">
    <location>
        <begin position="5"/>
        <end position="22"/>
    </location>
</feature>
<evidence type="ECO:0000256" key="1">
    <source>
        <dbReference type="SAM" id="Phobius"/>
    </source>
</evidence>
<dbReference type="EMBL" id="VLXZ01000003">
    <property type="protein sequence ID" value="TSB47431.1"/>
    <property type="molecule type" value="Genomic_DNA"/>
</dbReference>
<keyword evidence="3" id="KW-1185">Reference proteome</keyword>
<keyword evidence="1" id="KW-0472">Membrane</keyword>
<organism evidence="2 3">
    <name type="scientific">Alkalicoccobacillus porphyridii</name>
    <dbReference type="NCBI Taxonomy" id="2597270"/>
    <lineage>
        <taxon>Bacteria</taxon>
        <taxon>Bacillati</taxon>
        <taxon>Bacillota</taxon>
        <taxon>Bacilli</taxon>
        <taxon>Bacillales</taxon>
        <taxon>Bacillaceae</taxon>
        <taxon>Alkalicoccobacillus</taxon>
    </lineage>
</organism>
<comment type="caution">
    <text evidence="2">The sequence shown here is derived from an EMBL/GenBank/DDBJ whole genome shotgun (WGS) entry which is preliminary data.</text>
</comment>
<evidence type="ECO:0000313" key="3">
    <source>
        <dbReference type="Proteomes" id="UP000318521"/>
    </source>
</evidence>
<dbReference type="AlphaFoldDB" id="A0A554A161"/>
<protein>
    <submittedName>
        <fullName evidence="2">Uncharacterized protein</fullName>
    </submittedName>
</protein>
<sequence>MPEGFLICTILSLVLFLLSYLVGVKRKVAFISFFSLVFLKGLNAANKGKIAKSYGVYSVIMAVTFFSLPFSIKSVGELIIWFYLLFILTTTVYLKIIVHKERDS</sequence>
<evidence type="ECO:0000313" key="2">
    <source>
        <dbReference type="EMBL" id="TSB47431.1"/>
    </source>
</evidence>
<accession>A0A554A161</accession>
<proteinExistence type="predicted"/>
<reference evidence="2 3" key="1">
    <citation type="submission" date="2019-07" db="EMBL/GenBank/DDBJ databases">
        <authorList>
            <person name="Park Y.J."/>
            <person name="Jeong S.E."/>
            <person name="Jung H.S."/>
        </authorList>
    </citation>
    <scope>NUCLEOTIDE SEQUENCE [LARGE SCALE GENOMIC DNA]</scope>
    <source>
        <strain evidence="3">P16(2019)</strain>
    </source>
</reference>
<dbReference type="Proteomes" id="UP000318521">
    <property type="component" value="Unassembled WGS sequence"/>
</dbReference>
<feature type="transmembrane region" description="Helical" evidence="1">
    <location>
        <begin position="54"/>
        <end position="72"/>
    </location>
</feature>
<keyword evidence="1" id="KW-1133">Transmembrane helix</keyword>